<dbReference type="InterPro" id="IPR036188">
    <property type="entry name" value="FAD/NAD-bd_sf"/>
</dbReference>
<dbReference type="Proteomes" id="UP001310594">
    <property type="component" value="Unassembled WGS sequence"/>
</dbReference>
<name>A0AAN7W7F2_9PEZI</name>
<gene>
    <name evidence="1" type="ORF">LTR97_004460</name>
</gene>
<dbReference type="Gene3D" id="3.50.50.60">
    <property type="entry name" value="FAD/NAD(P)-binding domain"/>
    <property type="match status" value="1"/>
</dbReference>
<evidence type="ECO:0008006" key="3">
    <source>
        <dbReference type="Google" id="ProtNLM"/>
    </source>
</evidence>
<dbReference type="AlphaFoldDB" id="A0AAN7W7F2"/>
<evidence type="ECO:0000313" key="2">
    <source>
        <dbReference type="Proteomes" id="UP001310594"/>
    </source>
</evidence>
<sequence length="108" mass="11571">MASFQLDDKVLPTPNLDDLKDATVVIEAIDDSGNSSSDEQRAWIYPHPTDFTISEHPIDEVRELKVAVIGGGLSGITAAALLPAKVPGLKLTLIEKNADFVSFVALLI</sequence>
<dbReference type="Pfam" id="PF13450">
    <property type="entry name" value="NAD_binding_8"/>
    <property type="match status" value="1"/>
</dbReference>
<reference evidence="1" key="1">
    <citation type="submission" date="2023-08" db="EMBL/GenBank/DDBJ databases">
        <title>Black Yeasts Isolated from many extreme environments.</title>
        <authorList>
            <person name="Coleine C."/>
            <person name="Stajich J.E."/>
            <person name="Selbmann L."/>
        </authorList>
    </citation>
    <scope>NUCLEOTIDE SEQUENCE</scope>
    <source>
        <strain evidence="1">CCFEE 5810</strain>
    </source>
</reference>
<protein>
    <recommendedName>
        <fullName evidence="3">FAD dependent oxidoreductase domain-containing protein</fullName>
    </recommendedName>
</protein>
<dbReference type="EMBL" id="JAVRQU010000006">
    <property type="protein sequence ID" value="KAK5701642.1"/>
    <property type="molecule type" value="Genomic_DNA"/>
</dbReference>
<comment type="caution">
    <text evidence="1">The sequence shown here is derived from an EMBL/GenBank/DDBJ whole genome shotgun (WGS) entry which is preliminary data.</text>
</comment>
<proteinExistence type="predicted"/>
<dbReference type="SUPFAM" id="SSF51905">
    <property type="entry name" value="FAD/NAD(P)-binding domain"/>
    <property type="match status" value="1"/>
</dbReference>
<organism evidence="1 2">
    <name type="scientific">Elasticomyces elasticus</name>
    <dbReference type="NCBI Taxonomy" id="574655"/>
    <lineage>
        <taxon>Eukaryota</taxon>
        <taxon>Fungi</taxon>
        <taxon>Dikarya</taxon>
        <taxon>Ascomycota</taxon>
        <taxon>Pezizomycotina</taxon>
        <taxon>Dothideomycetes</taxon>
        <taxon>Dothideomycetidae</taxon>
        <taxon>Mycosphaerellales</taxon>
        <taxon>Teratosphaeriaceae</taxon>
        <taxon>Elasticomyces</taxon>
    </lineage>
</organism>
<accession>A0AAN7W7F2</accession>
<evidence type="ECO:0000313" key="1">
    <source>
        <dbReference type="EMBL" id="KAK5701642.1"/>
    </source>
</evidence>